<evidence type="ECO:0000313" key="3">
    <source>
        <dbReference type="Proteomes" id="UP000693970"/>
    </source>
</evidence>
<dbReference type="Proteomes" id="UP000693970">
    <property type="component" value="Unassembled WGS sequence"/>
</dbReference>
<keyword evidence="3" id="KW-1185">Reference proteome</keyword>
<organism evidence="2 3">
    <name type="scientific">Nitzschia inconspicua</name>
    <dbReference type="NCBI Taxonomy" id="303405"/>
    <lineage>
        <taxon>Eukaryota</taxon>
        <taxon>Sar</taxon>
        <taxon>Stramenopiles</taxon>
        <taxon>Ochrophyta</taxon>
        <taxon>Bacillariophyta</taxon>
        <taxon>Bacillariophyceae</taxon>
        <taxon>Bacillariophycidae</taxon>
        <taxon>Bacillariales</taxon>
        <taxon>Bacillariaceae</taxon>
        <taxon>Nitzschia</taxon>
    </lineage>
</organism>
<reference evidence="2" key="2">
    <citation type="submission" date="2021-04" db="EMBL/GenBank/DDBJ databases">
        <authorList>
            <person name="Podell S."/>
        </authorList>
    </citation>
    <scope>NUCLEOTIDE SEQUENCE</scope>
    <source>
        <strain evidence="2">Hildebrandi</strain>
    </source>
</reference>
<protein>
    <submittedName>
        <fullName evidence="2">Uncharacterized protein</fullName>
    </submittedName>
</protein>
<comment type="caution">
    <text evidence="2">The sequence shown here is derived from an EMBL/GenBank/DDBJ whole genome shotgun (WGS) entry which is preliminary data.</text>
</comment>
<accession>A0A9K3KV87</accession>
<sequence>MRFITFASCVYFAFTKFGQSDPIPNEKKFRFLSSLGKFAKEGGGFHQDEEWSKLSTNHQDKDRRTVSVSDYQQTQQSFGRSLHNINDIEISECSICGERRKVTLPETTVEVPTDSRSIMIVTCHELERYGHNGNISSILCPLIQPLVQDFCGCENDQTLTPTGGDGSNPTEASNTTTTPDNPSAISRAEFVTNEWSPVCWTILVLAFVHFLL</sequence>
<evidence type="ECO:0000313" key="2">
    <source>
        <dbReference type="EMBL" id="KAG7350588.1"/>
    </source>
</evidence>
<evidence type="ECO:0000256" key="1">
    <source>
        <dbReference type="SAM" id="MobiDB-lite"/>
    </source>
</evidence>
<dbReference type="EMBL" id="JAGRRH010000018">
    <property type="protein sequence ID" value="KAG7350588.1"/>
    <property type="molecule type" value="Genomic_DNA"/>
</dbReference>
<gene>
    <name evidence="2" type="ORF">IV203_009948</name>
</gene>
<feature type="region of interest" description="Disordered" evidence="1">
    <location>
        <begin position="159"/>
        <end position="183"/>
    </location>
</feature>
<reference evidence="2" key="1">
    <citation type="journal article" date="2021" name="Sci. Rep.">
        <title>Diploid genomic architecture of Nitzschia inconspicua, an elite biomass production diatom.</title>
        <authorList>
            <person name="Oliver A."/>
            <person name="Podell S."/>
            <person name="Pinowska A."/>
            <person name="Traller J.C."/>
            <person name="Smith S.R."/>
            <person name="McClure R."/>
            <person name="Beliaev A."/>
            <person name="Bohutskyi P."/>
            <person name="Hill E.A."/>
            <person name="Rabines A."/>
            <person name="Zheng H."/>
            <person name="Allen L.Z."/>
            <person name="Kuo A."/>
            <person name="Grigoriev I.V."/>
            <person name="Allen A.E."/>
            <person name="Hazlebeck D."/>
            <person name="Allen E.E."/>
        </authorList>
    </citation>
    <scope>NUCLEOTIDE SEQUENCE</scope>
    <source>
        <strain evidence="2">Hildebrandi</strain>
    </source>
</reference>
<dbReference type="AlphaFoldDB" id="A0A9K3KV87"/>
<name>A0A9K3KV87_9STRA</name>
<proteinExistence type="predicted"/>